<accession>A0A7J6BLI7</accession>
<keyword evidence="3" id="KW-1185">Reference proteome</keyword>
<protein>
    <submittedName>
        <fullName evidence="2">Uncharacterized protein</fullName>
    </submittedName>
</protein>
<dbReference type="Proteomes" id="UP000579812">
    <property type="component" value="Unassembled WGS sequence"/>
</dbReference>
<evidence type="ECO:0000313" key="3">
    <source>
        <dbReference type="Proteomes" id="UP000579812"/>
    </source>
</evidence>
<evidence type="ECO:0000313" key="2">
    <source>
        <dbReference type="EMBL" id="KAF4094552.1"/>
    </source>
</evidence>
<feature type="region of interest" description="Disordered" evidence="1">
    <location>
        <begin position="168"/>
        <end position="200"/>
    </location>
</feature>
<proteinExistence type="predicted"/>
<dbReference type="EMBL" id="JAAMOB010000098">
    <property type="protein sequence ID" value="KAF4094552.1"/>
    <property type="molecule type" value="Genomic_DNA"/>
</dbReference>
<evidence type="ECO:0000256" key="1">
    <source>
        <dbReference type="SAM" id="MobiDB-lite"/>
    </source>
</evidence>
<dbReference type="AlphaFoldDB" id="A0A7J6BLI7"/>
<organism evidence="2 3">
    <name type="scientific">Onychostoma macrolepis</name>
    <dbReference type="NCBI Taxonomy" id="369639"/>
    <lineage>
        <taxon>Eukaryota</taxon>
        <taxon>Metazoa</taxon>
        <taxon>Chordata</taxon>
        <taxon>Craniata</taxon>
        <taxon>Vertebrata</taxon>
        <taxon>Euteleostomi</taxon>
        <taxon>Actinopterygii</taxon>
        <taxon>Neopterygii</taxon>
        <taxon>Teleostei</taxon>
        <taxon>Ostariophysi</taxon>
        <taxon>Cypriniformes</taxon>
        <taxon>Cyprinidae</taxon>
        <taxon>Acrossocheilinae</taxon>
        <taxon>Onychostoma</taxon>
    </lineage>
</organism>
<name>A0A7J6BLI7_9TELE</name>
<gene>
    <name evidence="2" type="ORF">G5714_024724</name>
</gene>
<feature type="region of interest" description="Disordered" evidence="1">
    <location>
        <begin position="1"/>
        <end position="25"/>
    </location>
</feature>
<reference evidence="2 3" key="1">
    <citation type="submission" date="2020-04" db="EMBL/GenBank/DDBJ databases">
        <title>Chromosome-level genome assembly of a cyprinid fish Onychostoma macrolepis by integration of Nanopore Sequencing, Bionano and Hi-C technology.</title>
        <authorList>
            <person name="Wang D."/>
        </authorList>
    </citation>
    <scope>NUCLEOTIDE SEQUENCE [LARGE SCALE GENOMIC DNA]</scope>
    <source>
        <strain evidence="2">SWU-2019</strain>
        <tissue evidence="2">Muscle</tissue>
    </source>
</reference>
<sequence length="200" mass="20531">MTLVGKAALDRGRGGQNLNSSSVALPGRRAFPATAPVSPAGGGRSVREAVLRCHRDKVLGSPAANEVASGPLPAFPTRAVIAVQWTLDEFRFGATKSAGAWAKHPGCLRRRGRRGGASSLGRLFDRDPGAGSGAFRRRQAQRHVSLAGWALPQAPLGPVLVRSQLSSRGFSAAPGPETRLPGGVGTTPAPLGPVLGSGHS</sequence>
<comment type="caution">
    <text evidence="2">The sequence shown here is derived from an EMBL/GenBank/DDBJ whole genome shotgun (WGS) entry which is preliminary data.</text>
</comment>